<dbReference type="InterPro" id="IPR043428">
    <property type="entry name" value="LivM-like"/>
</dbReference>
<proteinExistence type="predicted"/>
<keyword evidence="5" id="KW-0547">Nucleotide-binding</keyword>
<feature type="transmembrane region" description="Helical" evidence="9">
    <location>
        <begin position="92"/>
        <end position="125"/>
    </location>
</feature>
<evidence type="ECO:0000256" key="6">
    <source>
        <dbReference type="ARBA" id="ARBA00022840"/>
    </source>
</evidence>
<keyword evidence="2" id="KW-0813">Transport</keyword>
<sequence>MIDFSILTGSAFLQAFLLMVLAAYSQYVVLRAGVYSVATVGFMAIGAYTTAIATTRYHMPAIAAVLLSIVLTVVVGAIVGRLIEKLRGAYQAIATLAFVIIVQLVIFMWNSFTGGFFGIIGIPFWADETVLWILAAVVLVAVVGVELTSLGRRQRASFHDEVAAAACGVDVARTKLWAVMISAGLGGLAGAANAGNQLAVDTSLYGFSLVIVVLSAVVIGGSRSFLGPIVGAYVATALPLLLKEYATFSGMAVAIVTILIMILLPRGVTSPIPVDAAWLHRKLRRRARSGSGDAHVIKAGDGIARHLVAENVTRHYGAVKAVSGVSFDVETGKVVGLIGPNGAGKTTVMNLVAGLAKLDSGTITLGGTPIDTLPSFRIARLGIGRTFQTCRLIAESTVWENVLLAAASGRSRSQRRRVSDRERVWGALEMAGCLDIADRIATDLPYTFQRRVEIARALATEPGLVLLDEPAAGMPESEAEQLAVIVGAIAASGIGVLVIDHNVGWICSISDYVLVQNFGVTIAAGAPGTIVDNPAVIDAYLGAAEDRGDPQPAGVE</sequence>
<dbReference type="PROSITE" id="PS50893">
    <property type="entry name" value="ABC_TRANSPORTER_2"/>
    <property type="match status" value="1"/>
</dbReference>
<keyword evidence="6 11" id="KW-0067">ATP-binding</keyword>
<protein>
    <submittedName>
        <fullName evidence="11">Branched-chain amino acid ABC transporter ATP-binding protein/permease</fullName>
    </submittedName>
</protein>
<dbReference type="EMBL" id="JAAXLS010000020">
    <property type="protein sequence ID" value="NKQ56160.1"/>
    <property type="molecule type" value="Genomic_DNA"/>
</dbReference>
<dbReference type="Pfam" id="PF02653">
    <property type="entry name" value="BPD_transp_2"/>
    <property type="match status" value="1"/>
</dbReference>
<dbReference type="Pfam" id="PF12399">
    <property type="entry name" value="BCA_ABC_TP_C"/>
    <property type="match status" value="1"/>
</dbReference>
<feature type="transmembrane region" description="Helical" evidence="9">
    <location>
        <begin position="6"/>
        <end position="25"/>
    </location>
</feature>
<feature type="transmembrane region" description="Helical" evidence="9">
    <location>
        <begin position="59"/>
        <end position="80"/>
    </location>
</feature>
<keyword evidence="12" id="KW-1185">Reference proteome</keyword>
<dbReference type="SUPFAM" id="SSF52540">
    <property type="entry name" value="P-loop containing nucleoside triphosphate hydrolases"/>
    <property type="match status" value="1"/>
</dbReference>
<keyword evidence="3" id="KW-1003">Cell membrane</keyword>
<dbReference type="PANTHER" id="PTHR45772">
    <property type="entry name" value="CONSERVED COMPONENT OF ABC TRANSPORTER FOR NATURAL AMINO ACIDS-RELATED"/>
    <property type="match status" value="1"/>
</dbReference>
<dbReference type="GO" id="GO:0005524">
    <property type="term" value="F:ATP binding"/>
    <property type="evidence" value="ECO:0007669"/>
    <property type="project" value="UniProtKB-KW"/>
</dbReference>
<evidence type="ECO:0000313" key="12">
    <source>
        <dbReference type="Proteomes" id="UP000715441"/>
    </source>
</evidence>
<evidence type="ECO:0000259" key="10">
    <source>
        <dbReference type="PROSITE" id="PS50893"/>
    </source>
</evidence>
<evidence type="ECO:0000313" key="11">
    <source>
        <dbReference type="EMBL" id="NKQ56160.1"/>
    </source>
</evidence>
<dbReference type="InterPro" id="IPR032823">
    <property type="entry name" value="BCA_ABC_TP_C"/>
</dbReference>
<dbReference type="InterPro" id="IPR051120">
    <property type="entry name" value="ABC_AA/LPS_Transport"/>
</dbReference>
<organism evidence="11 12">
    <name type="scientific">Amycolatopsis acididurans</name>
    <dbReference type="NCBI Taxonomy" id="2724524"/>
    <lineage>
        <taxon>Bacteria</taxon>
        <taxon>Bacillati</taxon>
        <taxon>Actinomycetota</taxon>
        <taxon>Actinomycetes</taxon>
        <taxon>Pseudonocardiales</taxon>
        <taxon>Pseudonocardiaceae</taxon>
        <taxon>Amycolatopsis</taxon>
    </lineage>
</organism>
<comment type="caution">
    <text evidence="11">The sequence shown here is derived from an EMBL/GenBank/DDBJ whole genome shotgun (WGS) entry which is preliminary data.</text>
</comment>
<evidence type="ECO:0000256" key="2">
    <source>
        <dbReference type="ARBA" id="ARBA00022448"/>
    </source>
</evidence>
<feature type="transmembrane region" description="Helical" evidence="9">
    <location>
        <begin position="32"/>
        <end position="53"/>
    </location>
</feature>
<dbReference type="CDD" id="cd06581">
    <property type="entry name" value="TM_PBP1_LivM_like"/>
    <property type="match status" value="1"/>
</dbReference>
<dbReference type="InterPro" id="IPR003593">
    <property type="entry name" value="AAA+_ATPase"/>
</dbReference>
<dbReference type="InterPro" id="IPR027417">
    <property type="entry name" value="P-loop_NTPase"/>
</dbReference>
<dbReference type="Pfam" id="PF00005">
    <property type="entry name" value="ABC_tran"/>
    <property type="match status" value="1"/>
</dbReference>
<reference evidence="11 12" key="1">
    <citation type="submission" date="2020-04" db="EMBL/GenBank/DDBJ databases">
        <title>Novel species.</title>
        <authorList>
            <person name="Teo W.F.A."/>
            <person name="Lipun K."/>
            <person name="Srisuk N."/>
            <person name="Duangmal K."/>
        </authorList>
    </citation>
    <scope>NUCLEOTIDE SEQUENCE [LARGE SCALE GENOMIC DNA]</scope>
    <source>
        <strain evidence="11 12">K13G38</strain>
    </source>
</reference>
<dbReference type="Gene3D" id="3.40.50.300">
    <property type="entry name" value="P-loop containing nucleotide triphosphate hydrolases"/>
    <property type="match status" value="1"/>
</dbReference>
<accession>A0ABX1J8N0</accession>
<evidence type="ECO:0000256" key="9">
    <source>
        <dbReference type="SAM" id="Phobius"/>
    </source>
</evidence>
<feature type="domain" description="ABC transporter" evidence="10">
    <location>
        <begin position="307"/>
        <end position="543"/>
    </location>
</feature>
<dbReference type="InterPro" id="IPR003439">
    <property type="entry name" value="ABC_transporter-like_ATP-bd"/>
</dbReference>
<dbReference type="InterPro" id="IPR001851">
    <property type="entry name" value="ABC_transp_permease"/>
</dbReference>
<feature type="transmembrane region" description="Helical" evidence="9">
    <location>
        <begin position="131"/>
        <end position="150"/>
    </location>
</feature>
<keyword evidence="4 9" id="KW-0812">Transmembrane</keyword>
<dbReference type="RefSeq" id="WP_168519197.1">
    <property type="nucleotide sequence ID" value="NZ_JAAXLS010000020.1"/>
</dbReference>
<keyword evidence="8 9" id="KW-0472">Membrane</keyword>
<comment type="subcellular location">
    <subcellularLocation>
        <location evidence="1">Cell membrane</location>
        <topology evidence="1">Multi-pass membrane protein</topology>
    </subcellularLocation>
</comment>
<evidence type="ECO:0000256" key="1">
    <source>
        <dbReference type="ARBA" id="ARBA00004651"/>
    </source>
</evidence>
<dbReference type="Proteomes" id="UP000715441">
    <property type="component" value="Unassembled WGS sequence"/>
</dbReference>
<feature type="transmembrane region" description="Helical" evidence="9">
    <location>
        <begin position="204"/>
        <end position="225"/>
    </location>
</feature>
<name>A0ABX1J8N0_9PSEU</name>
<dbReference type="PANTHER" id="PTHR45772:SF7">
    <property type="entry name" value="AMINO ACID ABC TRANSPORTER ATP-BINDING PROTEIN"/>
    <property type="match status" value="1"/>
</dbReference>
<feature type="transmembrane region" description="Helical" evidence="9">
    <location>
        <begin position="245"/>
        <end position="264"/>
    </location>
</feature>
<evidence type="ECO:0000256" key="8">
    <source>
        <dbReference type="ARBA" id="ARBA00023136"/>
    </source>
</evidence>
<evidence type="ECO:0000256" key="4">
    <source>
        <dbReference type="ARBA" id="ARBA00022692"/>
    </source>
</evidence>
<keyword evidence="7 9" id="KW-1133">Transmembrane helix</keyword>
<evidence type="ECO:0000256" key="5">
    <source>
        <dbReference type="ARBA" id="ARBA00022741"/>
    </source>
</evidence>
<evidence type="ECO:0000256" key="3">
    <source>
        <dbReference type="ARBA" id="ARBA00022475"/>
    </source>
</evidence>
<dbReference type="SMART" id="SM00382">
    <property type="entry name" value="AAA"/>
    <property type="match status" value="1"/>
</dbReference>
<evidence type="ECO:0000256" key="7">
    <source>
        <dbReference type="ARBA" id="ARBA00022989"/>
    </source>
</evidence>
<gene>
    <name evidence="11" type="ORF">HFP15_25095</name>
</gene>